<dbReference type="EMBL" id="JAYWIO010000003">
    <property type="protein sequence ID" value="KAK7274026.1"/>
    <property type="molecule type" value="Genomic_DNA"/>
</dbReference>
<protein>
    <submittedName>
        <fullName evidence="1">Uncharacterized protein</fullName>
    </submittedName>
</protein>
<sequence length="67" mass="7830">MDVFLLAGMVIVGTVHAFTTVAVSLSLSIIKYFPPDELSPTFDTLQTFQLHRNHQRWAKLYFWSKWE</sequence>
<reference evidence="1 2" key="1">
    <citation type="submission" date="2024-01" db="EMBL/GenBank/DDBJ databases">
        <title>The genomes of 5 underutilized Papilionoideae crops provide insights into root nodulation and disease resistanc.</title>
        <authorList>
            <person name="Yuan L."/>
        </authorList>
    </citation>
    <scope>NUCLEOTIDE SEQUENCE [LARGE SCALE GENOMIC DNA]</scope>
    <source>
        <strain evidence="1">ZHUSHIDOU_FW_LH</strain>
        <tissue evidence="1">Leaf</tissue>
    </source>
</reference>
<name>A0AAN9FF06_CROPI</name>
<accession>A0AAN9FF06</accession>
<gene>
    <name evidence="1" type="ORF">RIF29_15096</name>
</gene>
<dbReference type="Proteomes" id="UP001372338">
    <property type="component" value="Unassembled WGS sequence"/>
</dbReference>
<organism evidence="1 2">
    <name type="scientific">Crotalaria pallida</name>
    <name type="common">Smooth rattlebox</name>
    <name type="synonym">Crotalaria striata</name>
    <dbReference type="NCBI Taxonomy" id="3830"/>
    <lineage>
        <taxon>Eukaryota</taxon>
        <taxon>Viridiplantae</taxon>
        <taxon>Streptophyta</taxon>
        <taxon>Embryophyta</taxon>
        <taxon>Tracheophyta</taxon>
        <taxon>Spermatophyta</taxon>
        <taxon>Magnoliopsida</taxon>
        <taxon>eudicotyledons</taxon>
        <taxon>Gunneridae</taxon>
        <taxon>Pentapetalae</taxon>
        <taxon>rosids</taxon>
        <taxon>fabids</taxon>
        <taxon>Fabales</taxon>
        <taxon>Fabaceae</taxon>
        <taxon>Papilionoideae</taxon>
        <taxon>50 kb inversion clade</taxon>
        <taxon>genistoids sensu lato</taxon>
        <taxon>core genistoids</taxon>
        <taxon>Crotalarieae</taxon>
        <taxon>Crotalaria</taxon>
    </lineage>
</organism>
<evidence type="ECO:0000313" key="1">
    <source>
        <dbReference type="EMBL" id="KAK7274026.1"/>
    </source>
</evidence>
<dbReference type="AlphaFoldDB" id="A0AAN9FF06"/>
<evidence type="ECO:0000313" key="2">
    <source>
        <dbReference type="Proteomes" id="UP001372338"/>
    </source>
</evidence>
<proteinExistence type="predicted"/>
<comment type="caution">
    <text evidence="1">The sequence shown here is derived from an EMBL/GenBank/DDBJ whole genome shotgun (WGS) entry which is preliminary data.</text>
</comment>
<keyword evidence="2" id="KW-1185">Reference proteome</keyword>